<feature type="region of interest" description="Disordered" evidence="1">
    <location>
        <begin position="20"/>
        <end position="98"/>
    </location>
</feature>
<dbReference type="RefSeq" id="WP_272004512.1">
    <property type="nucleotide sequence ID" value="NZ_JAQNDN010000019.1"/>
</dbReference>
<organism evidence="3 4">
    <name type="scientific">Nannocystis radixulma</name>
    <dbReference type="NCBI Taxonomy" id="2995305"/>
    <lineage>
        <taxon>Bacteria</taxon>
        <taxon>Pseudomonadati</taxon>
        <taxon>Myxococcota</taxon>
        <taxon>Polyangia</taxon>
        <taxon>Nannocystales</taxon>
        <taxon>Nannocystaceae</taxon>
        <taxon>Nannocystis</taxon>
    </lineage>
</organism>
<evidence type="ECO:0000256" key="2">
    <source>
        <dbReference type="SAM" id="SignalP"/>
    </source>
</evidence>
<evidence type="ECO:0000313" key="4">
    <source>
        <dbReference type="Proteomes" id="UP001217838"/>
    </source>
</evidence>
<name>A0ABT5BEW2_9BACT</name>
<reference evidence="3 4" key="1">
    <citation type="submission" date="2022-11" db="EMBL/GenBank/DDBJ databases">
        <title>Minimal conservation of predation-associated metabolite biosynthetic gene clusters underscores biosynthetic potential of Myxococcota including descriptions for ten novel species: Archangium lansinium sp. nov., Myxococcus landrumus sp. nov., Nannocystis bai.</title>
        <authorList>
            <person name="Ahearne A."/>
            <person name="Stevens C."/>
            <person name="Dowd S."/>
        </authorList>
    </citation>
    <scope>NUCLEOTIDE SEQUENCE [LARGE SCALE GENOMIC DNA]</scope>
    <source>
        <strain evidence="3 4">NCELM</strain>
    </source>
</reference>
<sequence length="157" mass="16939">MKRAVWLAGCLGLAALALAQSASSTRRPPPSPPPALSKAPSDAPPRHRIATPAQPAIDAPSPVAAPVETDDEFPPPTPEPAIARPEPRLTTPDEQREQKRAAFDLVAHSIERLDRERQAAERAGDHETARLDELRIARLRERGEALAQELAEPASKP</sequence>
<dbReference type="EMBL" id="JAQNDN010000019">
    <property type="protein sequence ID" value="MDC0672612.1"/>
    <property type="molecule type" value="Genomic_DNA"/>
</dbReference>
<comment type="caution">
    <text evidence="3">The sequence shown here is derived from an EMBL/GenBank/DDBJ whole genome shotgun (WGS) entry which is preliminary data.</text>
</comment>
<keyword evidence="2" id="KW-0732">Signal</keyword>
<feature type="compositionally biased region" description="Basic and acidic residues" evidence="1">
    <location>
        <begin position="85"/>
        <end position="98"/>
    </location>
</feature>
<dbReference type="Proteomes" id="UP001217838">
    <property type="component" value="Unassembled WGS sequence"/>
</dbReference>
<evidence type="ECO:0008006" key="5">
    <source>
        <dbReference type="Google" id="ProtNLM"/>
    </source>
</evidence>
<evidence type="ECO:0000256" key="1">
    <source>
        <dbReference type="SAM" id="MobiDB-lite"/>
    </source>
</evidence>
<keyword evidence="4" id="KW-1185">Reference proteome</keyword>
<proteinExistence type="predicted"/>
<feature type="signal peptide" evidence="2">
    <location>
        <begin position="1"/>
        <end position="19"/>
    </location>
</feature>
<accession>A0ABT5BEW2</accession>
<gene>
    <name evidence="3" type="ORF">POL58_32980</name>
</gene>
<feature type="chain" id="PRO_5045603993" description="Extensin" evidence="2">
    <location>
        <begin position="20"/>
        <end position="157"/>
    </location>
</feature>
<protein>
    <recommendedName>
        <fullName evidence="5">Extensin</fullName>
    </recommendedName>
</protein>
<evidence type="ECO:0000313" key="3">
    <source>
        <dbReference type="EMBL" id="MDC0672612.1"/>
    </source>
</evidence>